<accession>A0A7H0HA70</accession>
<dbReference type="Pfam" id="PF13377">
    <property type="entry name" value="Peripla_BP_3"/>
    <property type="match status" value="1"/>
</dbReference>
<proteinExistence type="predicted"/>
<keyword evidence="6" id="KW-1185">Reference proteome</keyword>
<keyword evidence="3" id="KW-0804">Transcription</keyword>
<sequence length="332" mass="34612">MEPRHDGRVTIYDVAAAAGVAPSTVSRTFTRPGRVSAATAAHVREVAARVGYPSKDRAEAPASARMLAALVSDIGNPFYAGIFRGAQLTAADAGYEVMLLDTRESGRRERSVLERVLPLVDGVVVASSRMPDASLRVVGRKVPLILVNRELRGLPSIASDNAGGVREAMDHLRDQGHGQVVYVHGPEAAWSDGIRAAAVRDAAAALGMEATTIGPFLPTFEGGWAAAIQLGRRGPSSVIAYNDLMAIGLLQGLRSLGRAAPRDVSIVGFDDIPAGRLLTPALTTVAPPARALGAGAVADLLARISGTRPPEPPARLLPTRLIVRGTTGPARG</sequence>
<dbReference type="Pfam" id="PF00356">
    <property type="entry name" value="LacI"/>
    <property type="match status" value="1"/>
</dbReference>
<dbReference type="GO" id="GO:0003700">
    <property type="term" value="F:DNA-binding transcription factor activity"/>
    <property type="evidence" value="ECO:0007669"/>
    <property type="project" value="TreeGrafter"/>
</dbReference>
<dbReference type="SUPFAM" id="SSF47413">
    <property type="entry name" value="lambda repressor-like DNA-binding domains"/>
    <property type="match status" value="1"/>
</dbReference>
<keyword evidence="1" id="KW-0805">Transcription regulation</keyword>
<dbReference type="GO" id="GO:0000976">
    <property type="term" value="F:transcription cis-regulatory region binding"/>
    <property type="evidence" value="ECO:0007669"/>
    <property type="project" value="TreeGrafter"/>
</dbReference>
<evidence type="ECO:0000313" key="5">
    <source>
        <dbReference type="EMBL" id="QNP57436.1"/>
    </source>
</evidence>
<evidence type="ECO:0000256" key="1">
    <source>
        <dbReference type="ARBA" id="ARBA00023015"/>
    </source>
</evidence>
<dbReference type="CDD" id="cd01392">
    <property type="entry name" value="HTH_LacI"/>
    <property type="match status" value="1"/>
</dbReference>
<dbReference type="PANTHER" id="PTHR30146:SF138">
    <property type="entry name" value="TRANSCRIPTIONAL REGULATORY PROTEIN"/>
    <property type="match status" value="1"/>
</dbReference>
<feature type="domain" description="HTH lacI-type" evidence="4">
    <location>
        <begin position="9"/>
        <end position="69"/>
    </location>
</feature>
<protein>
    <submittedName>
        <fullName evidence="5">LacI family DNA-binding transcriptional regulator</fullName>
    </submittedName>
</protein>
<keyword evidence="2 5" id="KW-0238">DNA-binding</keyword>
<dbReference type="InterPro" id="IPR046335">
    <property type="entry name" value="LacI/GalR-like_sensor"/>
</dbReference>
<evidence type="ECO:0000313" key="6">
    <source>
        <dbReference type="Proteomes" id="UP000516117"/>
    </source>
</evidence>
<dbReference type="InterPro" id="IPR000843">
    <property type="entry name" value="HTH_LacI"/>
</dbReference>
<organism evidence="5 6">
    <name type="scientific">Tessaracoccus defluvii</name>
    <dbReference type="NCBI Taxonomy" id="1285901"/>
    <lineage>
        <taxon>Bacteria</taxon>
        <taxon>Bacillati</taxon>
        <taxon>Actinomycetota</taxon>
        <taxon>Actinomycetes</taxon>
        <taxon>Propionibacteriales</taxon>
        <taxon>Propionibacteriaceae</taxon>
        <taxon>Tessaracoccus</taxon>
    </lineage>
</organism>
<dbReference type="InterPro" id="IPR028082">
    <property type="entry name" value="Peripla_BP_I"/>
</dbReference>
<dbReference type="SUPFAM" id="SSF53822">
    <property type="entry name" value="Periplasmic binding protein-like I"/>
    <property type="match status" value="1"/>
</dbReference>
<dbReference type="PANTHER" id="PTHR30146">
    <property type="entry name" value="LACI-RELATED TRANSCRIPTIONAL REPRESSOR"/>
    <property type="match status" value="1"/>
</dbReference>
<evidence type="ECO:0000256" key="3">
    <source>
        <dbReference type="ARBA" id="ARBA00023163"/>
    </source>
</evidence>
<dbReference type="SMART" id="SM00354">
    <property type="entry name" value="HTH_LACI"/>
    <property type="match status" value="1"/>
</dbReference>
<dbReference type="Proteomes" id="UP000516117">
    <property type="component" value="Chromosome"/>
</dbReference>
<dbReference type="AlphaFoldDB" id="A0A7H0HA70"/>
<dbReference type="PROSITE" id="PS50932">
    <property type="entry name" value="HTH_LACI_2"/>
    <property type="match status" value="1"/>
</dbReference>
<evidence type="ECO:0000256" key="2">
    <source>
        <dbReference type="ARBA" id="ARBA00023125"/>
    </source>
</evidence>
<dbReference type="CDD" id="cd06267">
    <property type="entry name" value="PBP1_LacI_sugar_binding-like"/>
    <property type="match status" value="1"/>
</dbReference>
<evidence type="ECO:0000259" key="4">
    <source>
        <dbReference type="PROSITE" id="PS50932"/>
    </source>
</evidence>
<dbReference type="InterPro" id="IPR010982">
    <property type="entry name" value="Lambda_DNA-bd_dom_sf"/>
</dbReference>
<reference evidence="5 6" key="1">
    <citation type="submission" date="2020-08" db="EMBL/GenBank/DDBJ databases">
        <title>Genome sequence of Tessaracoccus defluvii JCM 17540T.</title>
        <authorList>
            <person name="Hyun D.-W."/>
            <person name="Bae J.-W."/>
        </authorList>
    </citation>
    <scope>NUCLEOTIDE SEQUENCE [LARGE SCALE GENOMIC DNA]</scope>
    <source>
        <strain evidence="5 6">JCM 17540</strain>
    </source>
</reference>
<name>A0A7H0HA70_9ACTN</name>
<gene>
    <name evidence="5" type="ORF">H9L22_02325</name>
</gene>
<dbReference type="Gene3D" id="1.10.260.40">
    <property type="entry name" value="lambda repressor-like DNA-binding domains"/>
    <property type="match status" value="1"/>
</dbReference>
<dbReference type="KEGG" id="tdf:H9L22_02325"/>
<dbReference type="EMBL" id="CP060789">
    <property type="protein sequence ID" value="QNP57436.1"/>
    <property type="molecule type" value="Genomic_DNA"/>
</dbReference>
<dbReference type="Gene3D" id="3.40.50.2300">
    <property type="match status" value="2"/>
</dbReference>